<dbReference type="InterPro" id="IPR011658">
    <property type="entry name" value="PA14_dom"/>
</dbReference>
<feature type="domain" description="PA14" evidence="3">
    <location>
        <begin position="651"/>
        <end position="790"/>
    </location>
</feature>
<dbReference type="PROSITE" id="PS51820">
    <property type="entry name" value="PA14"/>
    <property type="match status" value="1"/>
</dbReference>
<dbReference type="Gene3D" id="2.120.10.30">
    <property type="entry name" value="TolB, C-terminal domain"/>
    <property type="match status" value="1"/>
</dbReference>
<keyword evidence="5" id="KW-1185">Reference proteome</keyword>
<dbReference type="InterPro" id="IPR003599">
    <property type="entry name" value="Ig_sub"/>
</dbReference>
<feature type="domain" description="Ig-like" evidence="2">
    <location>
        <begin position="375"/>
        <end position="454"/>
    </location>
</feature>
<dbReference type="InterPro" id="IPR037524">
    <property type="entry name" value="PA14/GLEYA"/>
</dbReference>
<name>A0A926XXK2_9BACT</name>
<dbReference type="Pfam" id="PF18962">
    <property type="entry name" value="Por_Secre_tail"/>
    <property type="match status" value="1"/>
</dbReference>
<evidence type="ECO:0000256" key="1">
    <source>
        <dbReference type="SAM" id="SignalP"/>
    </source>
</evidence>
<dbReference type="SMART" id="SM00409">
    <property type="entry name" value="IG"/>
    <property type="match status" value="1"/>
</dbReference>
<dbReference type="CDD" id="cd00096">
    <property type="entry name" value="Ig"/>
    <property type="match status" value="1"/>
</dbReference>
<dbReference type="SUPFAM" id="SSF48726">
    <property type="entry name" value="Immunoglobulin"/>
    <property type="match status" value="1"/>
</dbReference>
<dbReference type="PANTHER" id="PTHR19328:SF13">
    <property type="entry name" value="HIPL1 PROTEIN"/>
    <property type="match status" value="1"/>
</dbReference>
<dbReference type="InterPro" id="IPR013783">
    <property type="entry name" value="Ig-like_fold"/>
</dbReference>
<reference evidence="4" key="1">
    <citation type="submission" date="2020-09" db="EMBL/GenBank/DDBJ databases">
        <authorList>
            <person name="Kim M.K."/>
        </authorList>
    </citation>
    <scope>NUCLEOTIDE SEQUENCE</scope>
    <source>
        <strain evidence="4">BT702</strain>
    </source>
</reference>
<dbReference type="InterPro" id="IPR007110">
    <property type="entry name" value="Ig-like_dom"/>
</dbReference>
<dbReference type="SUPFAM" id="SSF56988">
    <property type="entry name" value="Anthrax protective antigen"/>
    <property type="match status" value="1"/>
</dbReference>
<feature type="chain" id="PRO_5037894372" evidence="1">
    <location>
        <begin position="19"/>
        <end position="888"/>
    </location>
</feature>
<dbReference type="InterPro" id="IPR012938">
    <property type="entry name" value="Glc/Sorbosone_DH"/>
</dbReference>
<dbReference type="Proteomes" id="UP000598820">
    <property type="component" value="Unassembled WGS sequence"/>
</dbReference>
<dbReference type="InterPro" id="IPR036179">
    <property type="entry name" value="Ig-like_dom_sf"/>
</dbReference>
<dbReference type="Pfam" id="PF13927">
    <property type="entry name" value="Ig_3"/>
    <property type="match status" value="1"/>
</dbReference>
<gene>
    <name evidence="4" type="ORF">IC229_18080</name>
</gene>
<keyword evidence="1" id="KW-0732">Signal</keyword>
<dbReference type="Gene3D" id="2.60.40.10">
    <property type="entry name" value="Immunoglobulins"/>
    <property type="match status" value="1"/>
</dbReference>
<dbReference type="Pfam" id="PF07995">
    <property type="entry name" value="GSDH"/>
    <property type="match status" value="1"/>
</dbReference>
<evidence type="ECO:0000313" key="4">
    <source>
        <dbReference type="EMBL" id="MBD2702562.1"/>
    </source>
</evidence>
<dbReference type="NCBIfam" id="TIGR04183">
    <property type="entry name" value="Por_Secre_tail"/>
    <property type="match status" value="1"/>
</dbReference>
<evidence type="ECO:0000259" key="3">
    <source>
        <dbReference type="PROSITE" id="PS51820"/>
    </source>
</evidence>
<dbReference type="PANTHER" id="PTHR19328">
    <property type="entry name" value="HEDGEHOG-INTERACTING PROTEIN"/>
    <property type="match status" value="1"/>
</dbReference>
<dbReference type="RefSeq" id="WP_190888412.1">
    <property type="nucleotide sequence ID" value="NZ_JACWZY010000015.1"/>
</dbReference>
<sequence>MRFFYSLLLLFCFHSVLAQLPTGFVQRQVTGKLNPTTLTFSPNGRLFVVEKDGRIREIINDVLAPDPFLTLSTIDTNNERGLSGLCFHPDFPQTPYGYVYYTVKNQNRNRLSRFRVSNGVADPQSETILMEFDPLPGTIHNAGGLKFGPDRKLYVATGDGTNAPAAQQLTSLLGKILRLNEDGSIPTDNPFVNQLAPPYSAIYALGLRNPFAMDIDPVTGRILVGDVGGSNFEEINEIKAGQNYGWPLIEGPQTNQVAPERYADPIYSYRHDPGCAVTGVAFYNPATIRFPDEYKGSIFFSDYCSGTISILNPTTGKLTSTFLTKIDRALSIATSPDGYLYYIARGGLGSGSQQDNTSTWNGSLHKVSFFDSGRPYISSQSSGKLVPVSESVTFDVEAIGQKPLTYQWCRNGTPINGANQRNYTLSIPTLSDNGATFSCVVSNGLGTTTSTNIPLQVVQAQRPVARVRQPATNTTYRGGDLILFVGDALTVNQQPLTNAKMTWWIDFHHDGHIHPALDPVTGVNAGSYRVPRVGETATSVWYRVHLLVTDVSGLTSETYVDVKPELASVTIGSSLTGVRVYLDGEPKDANVTFNAVVGMLRRLETKPYLASSDGFRKFLGWGNGQNAPLITYEVPAGGGKLEMQYEPQPSSSGNGLWGEYYKNTDELSGIPTLSRADETIDFDWAQSEPAPEIGSDKFTVRWTGKVVAPITDTYSFFTETDDGARLWVNNKLLIDHWTYQPSREWLGQIDLVEGQLYDIRMEYFENEGYANAHLLWSSPQFERAIISKTQLLNDKVITSTQPETERSLAVFPIPAHDQLAVRYVAIATGNAQLEITDLLGRLIYERPVRFTIGQNEYKIESSNWPAGLYQINLKSADQPALYRRVLIR</sequence>
<feature type="signal peptide" evidence="1">
    <location>
        <begin position="1"/>
        <end position="18"/>
    </location>
</feature>
<evidence type="ECO:0000313" key="5">
    <source>
        <dbReference type="Proteomes" id="UP000598820"/>
    </source>
</evidence>
<dbReference type="AlphaFoldDB" id="A0A926XXK2"/>
<dbReference type="InterPro" id="IPR026444">
    <property type="entry name" value="Secre_tail"/>
</dbReference>
<proteinExistence type="predicted"/>
<organism evidence="4 5">
    <name type="scientific">Spirosoma profusum</name>
    <dbReference type="NCBI Taxonomy" id="2771354"/>
    <lineage>
        <taxon>Bacteria</taxon>
        <taxon>Pseudomonadati</taxon>
        <taxon>Bacteroidota</taxon>
        <taxon>Cytophagia</taxon>
        <taxon>Cytophagales</taxon>
        <taxon>Cytophagaceae</taxon>
        <taxon>Spirosoma</taxon>
    </lineage>
</organism>
<protein>
    <submittedName>
        <fullName evidence="4">PQQ-dependent sugar dehydrogenase</fullName>
    </submittedName>
</protein>
<dbReference type="SMART" id="SM00758">
    <property type="entry name" value="PA14"/>
    <property type="match status" value="1"/>
</dbReference>
<dbReference type="InterPro" id="IPR011042">
    <property type="entry name" value="6-blade_b-propeller_TolB-like"/>
</dbReference>
<evidence type="ECO:0000259" key="2">
    <source>
        <dbReference type="PROSITE" id="PS50835"/>
    </source>
</evidence>
<dbReference type="Pfam" id="PF07691">
    <property type="entry name" value="PA14"/>
    <property type="match status" value="1"/>
</dbReference>
<dbReference type="SUPFAM" id="SSF50952">
    <property type="entry name" value="Soluble quinoprotein glucose dehydrogenase"/>
    <property type="match status" value="1"/>
</dbReference>
<dbReference type="Gene3D" id="3.90.182.10">
    <property type="entry name" value="Toxin - Anthrax Protective Antigen,domain 1"/>
    <property type="match status" value="1"/>
</dbReference>
<dbReference type="EMBL" id="JACWZY010000015">
    <property type="protein sequence ID" value="MBD2702562.1"/>
    <property type="molecule type" value="Genomic_DNA"/>
</dbReference>
<accession>A0A926XXK2</accession>
<comment type="caution">
    <text evidence="4">The sequence shown here is derived from an EMBL/GenBank/DDBJ whole genome shotgun (WGS) entry which is preliminary data.</text>
</comment>
<dbReference type="InterPro" id="IPR011041">
    <property type="entry name" value="Quinoprot_gluc/sorb_DH_b-prop"/>
</dbReference>
<dbReference type="PROSITE" id="PS50835">
    <property type="entry name" value="IG_LIKE"/>
    <property type="match status" value="1"/>
</dbReference>